<feature type="transmembrane region" description="Helical" evidence="11">
    <location>
        <begin position="216"/>
        <end position="233"/>
    </location>
</feature>
<evidence type="ECO:0000256" key="9">
    <source>
        <dbReference type="ARBA" id="ARBA00023224"/>
    </source>
</evidence>
<evidence type="ECO:0000256" key="5">
    <source>
        <dbReference type="ARBA" id="ARBA00023040"/>
    </source>
</evidence>
<evidence type="ECO:0000256" key="1">
    <source>
        <dbReference type="ARBA" id="ARBA00004651"/>
    </source>
</evidence>
<feature type="transmembrane region" description="Helical" evidence="11">
    <location>
        <begin position="80"/>
        <end position="98"/>
    </location>
</feature>
<proteinExistence type="inferred from homology"/>
<feature type="domain" description="G-protein coupled receptors family 1 profile" evidence="12">
    <location>
        <begin position="20"/>
        <end position="276"/>
    </location>
</feature>
<sequence>MAQVVFPILYTVIFCLGVIMNSLSVCIFCKVPTNTVFIVYLKNTVAADIIMTLALPFKIVTDSEIAPWQVKIFVCRCSAVVFYSAMYVNIILLGLIGIDRFLKIVRPFERSCMDRLSVAKWISFSVWIIIFGMSMPNMILNTIEATPKNVNHCADLKSSLGMAWHKAVTYISQLIFWSVFISMTAFYTIISRKVYESYAKSHSKDKAMRKNTKAKVFVVVIVFFLCFAPYHFVRVPYTFSQSGIITDCAIKRTLFLTKESTLWIAATNVFMDPFIYVVLCKPFRKLIPGFSSSGNSSQEKPINESTM</sequence>
<evidence type="ECO:0000313" key="13">
    <source>
        <dbReference type="EMBL" id="CAI9591838.1"/>
    </source>
</evidence>
<dbReference type="EMBL" id="CATNWA010016338">
    <property type="protein sequence ID" value="CAI9591838.1"/>
    <property type="molecule type" value="Genomic_DNA"/>
</dbReference>
<evidence type="ECO:0000259" key="12">
    <source>
        <dbReference type="PROSITE" id="PS50262"/>
    </source>
</evidence>
<feature type="transmembrane region" description="Helical" evidence="11">
    <location>
        <begin position="174"/>
        <end position="195"/>
    </location>
</feature>
<name>A0ABN9F474_9NEOB</name>
<evidence type="ECO:0000313" key="14">
    <source>
        <dbReference type="Proteomes" id="UP001162483"/>
    </source>
</evidence>
<dbReference type="PROSITE" id="PS50262">
    <property type="entry name" value="G_PROTEIN_RECEP_F1_2"/>
    <property type="match status" value="1"/>
</dbReference>
<dbReference type="InterPro" id="IPR017452">
    <property type="entry name" value="GPCR_Rhodpsn_7TM"/>
</dbReference>
<dbReference type="SUPFAM" id="SSF81321">
    <property type="entry name" value="Family A G protein-coupled receptor-like"/>
    <property type="match status" value="1"/>
</dbReference>
<dbReference type="Gene3D" id="1.20.1070.10">
    <property type="entry name" value="Rhodopsin 7-helix transmembrane proteins"/>
    <property type="match status" value="1"/>
</dbReference>
<evidence type="ECO:0000256" key="8">
    <source>
        <dbReference type="ARBA" id="ARBA00023170"/>
    </source>
</evidence>
<evidence type="ECO:0000256" key="2">
    <source>
        <dbReference type="ARBA" id="ARBA00022475"/>
    </source>
</evidence>
<dbReference type="PRINTS" id="PR01157">
    <property type="entry name" value="P2YPURNOCPTR"/>
</dbReference>
<comment type="similarity">
    <text evidence="10">Belongs to the G-protein coupled receptor 1 family.</text>
</comment>
<keyword evidence="5 10" id="KW-0297">G-protein coupled receptor</keyword>
<keyword evidence="4 11" id="KW-1133">Transmembrane helix</keyword>
<evidence type="ECO:0000256" key="4">
    <source>
        <dbReference type="ARBA" id="ARBA00022989"/>
    </source>
</evidence>
<keyword evidence="6 11" id="KW-0472">Membrane</keyword>
<dbReference type="PANTHER" id="PTHR24233">
    <property type="entry name" value="P2Y PURINOCEPTOR-RELATED G-PROTEIN COUPLED RECEPTOR"/>
    <property type="match status" value="1"/>
</dbReference>
<reference evidence="13" key="1">
    <citation type="submission" date="2023-05" db="EMBL/GenBank/DDBJ databases">
        <authorList>
            <person name="Stuckert A."/>
        </authorList>
    </citation>
    <scope>NUCLEOTIDE SEQUENCE</scope>
</reference>
<dbReference type="PRINTS" id="PR01735">
    <property type="entry name" value="P2Y13PRNCPTR"/>
</dbReference>
<dbReference type="Pfam" id="PF00001">
    <property type="entry name" value="7tm_1"/>
    <property type="match status" value="1"/>
</dbReference>
<evidence type="ECO:0000256" key="6">
    <source>
        <dbReference type="ARBA" id="ARBA00023136"/>
    </source>
</evidence>
<comment type="caution">
    <text evidence="13">The sequence shown here is derived from an EMBL/GenBank/DDBJ whole genome shotgun (WGS) entry which is preliminary data.</text>
</comment>
<feature type="transmembrane region" description="Helical" evidence="11">
    <location>
        <begin position="261"/>
        <end position="279"/>
    </location>
</feature>
<feature type="transmembrane region" description="Helical" evidence="11">
    <location>
        <begin position="118"/>
        <end position="139"/>
    </location>
</feature>
<keyword evidence="7" id="KW-1015">Disulfide bond</keyword>
<keyword evidence="3 10" id="KW-0812">Transmembrane</keyword>
<dbReference type="PRINTS" id="PR00237">
    <property type="entry name" value="GPCRRHODOPSN"/>
</dbReference>
<evidence type="ECO:0000256" key="7">
    <source>
        <dbReference type="ARBA" id="ARBA00023157"/>
    </source>
</evidence>
<keyword evidence="14" id="KW-1185">Reference proteome</keyword>
<dbReference type="InterPro" id="IPR000276">
    <property type="entry name" value="GPCR_Rhodpsn"/>
</dbReference>
<evidence type="ECO:0000256" key="10">
    <source>
        <dbReference type="RuleBase" id="RU000688"/>
    </source>
</evidence>
<dbReference type="PROSITE" id="PS00237">
    <property type="entry name" value="G_PROTEIN_RECEP_F1_1"/>
    <property type="match status" value="1"/>
</dbReference>
<accession>A0ABN9F474</accession>
<protein>
    <recommendedName>
        <fullName evidence="12">G-protein coupled receptors family 1 profile domain-containing protein</fullName>
    </recommendedName>
</protein>
<evidence type="ECO:0000256" key="11">
    <source>
        <dbReference type="SAM" id="Phobius"/>
    </source>
</evidence>
<dbReference type="Proteomes" id="UP001162483">
    <property type="component" value="Unassembled WGS sequence"/>
</dbReference>
<organism evidence="13 14">
    <name type="scientific">Staurois parvus</name>
    <dbReference type="NCBI Taxonomy" id="386267"/>
    <lineage>
        <taxon>Eukaryota</taxon>
        <taxon>Metazoa</taxon>
        <taxon>Chordata</taxon>
        <taxon>Craniata</taxon>
        <taxon>Vertebrata</taxon>
        <taxon>Euteleostomi</taxon>
        <taxon>Amphibia</taxon>
        <taxon>Batrachia</taxon>
        <taxon>Anura</taxon>
        <taxon>Neobatrachia</taxon>
        <taxon>Ranoidea</taxon>
        <taxon>Ranidae</taxon>
        <taxon>Staurois</taxon>
    </lineage>
</organism>
<feature type="transmembrane region" description="Helical" evidence="11">
    <location>
        <begin position="40"/>
        <end position="60"/>
    </location>
</feature>
<keyword evidence="8 10" id="KW-0675">Receptor</keyword>
<keyword evidence="2" id="KW-1003">Cell membrane</keyword>
<feature type="transmembrane region" description="Helical" evidence="11">
    <location>
        <begin position="6"/>
        <end position="28"/>
    </location>
</feature>
<keyword evidence="9 10" id="KW-0807">Transducer</keyword>
<comment type="subcellular location">
    <subcellularLocation>
        <location evidence="1">Cell membrane</location>
        <topology evidence="1">Multi-pass membrane protein</topology>
    </subcellularLocation>
</comment>
<gene>
    <name evidence="13" type="ORF">SPARVUS_LOCUS11273820</name>
</gene>
<evidence type="ECO:0000256" key="3">
    <source>
        <dbReference type="ARBA" id="ARBA00022692"/>
    </source>
</evidence>
<dbReference type="PANTHER" id="PTHR24233:SF10">
    <property type="entry name" value="P2Y PURINOCEPTOR 13"/>
    <property type="match status" value="1"/>
</dbReference>
<dbReference type="InterPro" id="IPR008109">
    <property type="entry name" value="P2Y13_rcpt"/>
</dbReference>